<feature type="transmembrane region" description="Helical" evidence="12">
    <location>
        <begin position="238"/>
        <end position="258"/>
    </location>
</feature>
<keyword evidence="14" id="KW-1185">Reference proteome</keyword>
<gene>
    <name evidence="13" type="ORF">RRG08_052248</name>
</gene>
<organism evidence="13 14">
    <name type="scientific">Elysia crispata</name>
    <name type="common">lettuce slug</name>
    <dbReference type="NCBI Taxonomy" id="231223"/>
    <lineage>
        <taxon>Eukaryota</taxon>
        <taxon>Metazoa</taxon>
        <taxon>Spiralia</taxon>
        <taxon>Lophotrochozoa</taxon>
        <taxon>Mollusca</taxon>
        <taxon>Gastropoda</taxon>
        <taxon>Heterobranchia</taxon>
        <taxon>Euthyneura</taxon>
        <taxon>Panpulmonata</taxon>
        <taxon>Sacoglossa</taxon>
        <taxon>Placobranchoidea</taxon>
        <taxon>Plakobranchidae</taxon>
        <taxon>Elysia</taxon>
    </lineage>
</organism>
<keyword evidence="8" id="KW-0406">Ion transport</keyword>
<evidence type="ECO:0000256" key="3">
    <source>
        <dbReference type="ARBA" id="ARBA00022448"/>
    </source>
</evidence>
<dbReference type="InterPro" id="IPR051163">
    <property type="entry name" value="Sodium:Solute_Symporter_SSF"/>
</dbReference>
<dbReference type="NCBIfam" id="TIGR00813">
    <property type="entry name" value="sss"/>
    <property type="match status" value="1"/>
</dbReference>
<evidence type="ECO:0000256" key="2">
    <source>
        <dbReference type="ARBA" id="ARBA00006434"/>
    </source>
</evidence>
<feature type="transmembrane region" description="Helical" evidence="12">
    <location>
        <begin position="53"/>
        <end position="73"/>
    </location>
</feature>
<feature type="transmembrane region" description="Helical" evidence="12">
    <location>
        <begin position="130"/>
        <end position="154"/>
    </location>
</feature>
<dbReference type="Pfam" id="PF00474">
    <property type="entry name" value="SSF"/>
    <property type="match status" value="1"/>
</dbReference>
<comment type="subcellular location">
    <subcellularLocation>
        <location evidence="1">Cell membrane</location>
        <topology evidence="1">Multi-pass membrane protein</topology>
    </subcellularLocation>
</comment>
<name>A0AAE1AXH1_9GAST</name>
<protein>
    <recommendedName>
        <fullName evidence="15">Sodium-coupled monocarboxylate transporter 1</fullName>
    </recommendedName>
</protein>
<accession>A0AAE1AXH1</accession>
<dbReference type="InterPro" id="IPR001734">
    <property type="entry name" value="Na/solute_symporter"/>
</dbReference>
<feature type="transmembrane region" description="Helical" evidence="12">
    <location>
        <begin position="160"/>
        <end position="182"/>
    </location>
</feature>
<keyword evidence="5 12" id="KW-0812">Transmembrane</keyword>
<sequence>MAFKEDVSLIGWDYAVMATILAIPVIVSFWYAFRDKNKLTRSEYLLGGQRMSLVPVAMSLFVTFQSAVSLIGAPGEIYTFGTSYLLIYIGISVSYVVSAWTVVPLLYPLEVTSIYQYLDMRFNSKALTSLITAIAAARVVCYMAIALLAPALALQASVAVPLWLSILVVGGVCTLYTSLGGIKSVIWTDAFQTVIVFTGIFVCIIKGSDIVGGFRYAWSIANDGGRVIFDKFQPDPRVRMTFWGTCIGGIFMWLNMAFDQASLQRIRSMKSVQAAMVSTLLNIPFTLLYGILLLNIGVVIYAYFAHIECDPLKSGAISSKNQLAPYFVLHAMNDLPGMAGFYLATLFCGSLSTLSSGINALAAIIVEGVLSSCAHKPSERQATIITKLVVAVVGSAIVGLTFAAQFMRGPVTQMVGSINGSFGSPVVGVFLLSALVPWANKYGVTAGVISSVAFMLTLTLGGQTYGALPRPLSPASISRCHFLNNTARIGDSAINKTTSADSSQTVDYSVDNSSGLRIADIQSKTSSPYDVKFFLFDISYEWYTVVGTLICMIIGLVVSFLTRNTVSTTSKLSPKLMFPFCRKFWIKRGSIKPTPESVRKLQKPLKQDSAEESKTKVYLGRI</sequence>
<keyword evidence="4" id="KW-1003">Cell membrane</keyword>
<comment type="similarity">
    <text evidence="2 11">Belongs to the sodium:solute symporter (SSF) (TC 2.A.21) family.</text>
</comment>
<dbReference type="GO" id="GO:0005886">
    <property type="term" value="C:plasma membrane"/>
    <property type="evidence" value="ECO:0007669"/>
    <property type="project" value="UniProtKB-SubCell"/>
</dbReference>
<keyword evidence="9 12" id="KW-0472">Membrane</keyword>
<dbReference type="PANTHER" id="PTHR42985:SF40">
    <property type="entry name" value="LD47995P-RELATED"/>
    <property type="match status" value="1"/>
</dbReference>
<evidence type="ECO:0000256" key="12">
    <source>
        <dbReference type="SAM" id="Phobius"/>
    </source>
</evidence>
<evidence type="ECO:0000256" key="11">
    <source>
        <dbReference type="RuleBase" id="RU362091"/>
    </source>
</evidence>
<feature type="transmembrane region" description="Helical" evidence="12">
    <location>
        <begin position="85"/>
        <end position="109"/>
    </location>
</feature>
<dbReference type="GO" id="GO:0015293">
    <property type="term" value="F:symporter activity"/>
    <property type="evidence" value="ECO:0007669"/>
    <property type="project" value="TreeGrafter"/>
</dbReference>
<feature type="transmembrane region" description="Helical" evidence="12">
    <location>
        <begin position="418"/>
        <end position="439"/>
    </location>
</feature>
<feature type="transmembrane region" description="Helical" evidence="12">
    <location>
        <begin position="446"/>
        <end position="468"/>
    </location>
</feature>
<feature type="transmembrane region" description="Helical" evidence="12">
    <location>
        <begin position="341"/>
        <end position="370"/>
    </location>
</feature>
<feature type="transmembrane region" description="Helical" evidence="12">
    <location>
        <begin position="542"/>
        <end position="561"/>
    </location>
</feature>
<dbReference type="AlphaFoldDB" id="A0AAE1AXH1"/>
<feature type="transmembrane region" description="Helical" evidence="12">
    <location>
        <begin position="382"/>
        <end position="406"/>
    </location>
</feature>
<evidence type="ECO:0000256" key="10">
    <source>
        <dbReference type="ARBA" id="ARBA00023201"/>
    </source>
</evidence>
<dbReference type="PANTHER" id="PTHR42985">
    <property type="entry name" value="SODIUM-COUPLED MONOCARBOXYLATE TRANSPORTER"/>
    <property type="match status" value="1"/>
</dbReference>
<dbReference type="EMBL" id="JAWDGP010000981">
    <property type="protein sequence ID" value="KAK3795815.1"/>
    <property type="molecule type" value="Genomic_DNA"/>
</dbReference>
<dbReference type="InterPro" id="IPR038377">
    <property type="entry name" value="Na/Glc_symporter_sf"/>
</dbReference>
<dbReference type="Proteomes" id="UP001283361">
    <property type="component" value="Unassembled WGS sequence"/>
</dbReference>
<evidence type="ECO:0000313" key="13">
    <source>
        <dbReference type="EMBL" id="KAK3795815.1"/>
    </source>
</evidence>
<evidence type="ECO:0000256" key="6">
    <source>
        <dbReference type="ARBA" id="ARBA00022989"/>
    </source>
</evidence>
<dbReference type="PROSITE" id="PS50283">
    <property type="entry name" value="NA_SOLUT_SYMP_3"/>
    <property type="match status" value="1"/>
</dbReference>
<evidence type="ECO:0000313" key="14">
    <source>
        <dbReference type="Proteomes" id="UP001283361"/>
    </source>
</evidence>
<reference evidence="13" key="1">
    <citation type="journal article" date="2023" name="G3 (Bethesda)">
        <title>A reference genome for the long-term kleptoplast-retaining sea slug Elysia crispata morphotype clarki.</title>
        <authorList>
            <person name="Eastman K.E."/>
            <person name="Pendleton A.L."/>
            <person name="Shaikh M.A."/>
            <person name="Suttiyut T."/>
            <person name="Ogas R."/>
            <person name="Tomko P."/>
            <person name="Gavelis G."/>
            <person name="Widhalm J.R."/>
            <person name="Wisecaver J.H."/>
        </authorList>
    </citation>
    <scope>NUCLEOTIDE SEQUENCE</scope>
    <source>
        <strain evidence="13">ECLA1</strain>
    </source>
</reference>
<feature type="transmembrane region" description="Helical" evidence="12">
    <location>
        <begin position="279"/>
        <end position="304"/>
    </location>
</feature>
<feature type="transmembrane region" description="Helical" evidence="12">
    <location>
        <begin position="12"/>
        <end position="33"/>
    </location>
</feature>
<keyword evidence="6 12" id="KW-1133">Transmembrane helix</keyword>
<evidence type="ECO:0000256" key="5">
    <source>
        <dbReference type="ARBA" id="ARBA00022692"/>
    </source>
</evidence>
<comment type="caution">
    <text evidence="13">The sequence shown here is derived from an EMBL/GenBank/DDBJ whole genome shotgun (WGS) entry which is preliminary data.</text>
</comment>
<evidence type="ECO:0000256" key="9">
    <source>
        <dbReference type="ARBA" id="ARBA00023136"/>
    </source>
</evidence>
<evidence type="ECO:0008006" key="15">
    <source>
        <dbReference type="Google" id="ProtNLM"/>
    </source>
</evidence>
<keyword evidence="7" id="KW-0915">Sodium</keyword>
<dbReference type="GO" id="GO:0006814">
    <property type="term" value="P:sodium ion transport"/>
    <property type="evidence" value="ECO:0007669"/>
    <property type="project" value="UniProtKB-KW"/>
</dbReference>
<keyword evidence="3" id="KW-0813">Transport</keyword>
<evidence type="ECO:0000256" key="8">
    <source>
        <dbReference type="ARBA" id="ARBA00023065"/>
    </source>
</evidence>
<keyword evidence="10" id="KW-0739">Sodium transport</keyword>
<dbReference type="Gene3D" id="1.20.1730.10">
    <property type="entry name" value="Sodium/glucose cotransporter"/>
    <property type="match status" value="1"/>
</dbReference>
<evidence type="ECO:0000256" key="7">
    <source>
        <dbReference type="ARBA" id="ARBA00023053"/>
    </source>
</evidence>
<feature type="transmembrane region" description="Helical" evidence="12">
    <location>
        <begin position="194"/>
        <end position="218"/>
    </location>
</feature>
<evidence type="ECO:0000256" key="1">
    <source>
        <dbReference type="ARBA" id="ARBA00004651"/>
    </source>
</evidence>
<evidence type="ECO:0000256" key="4">
    <source>
        <dbReference type="ARBA" id="ARBA00022475"/>
    </source>
</evidence>
<proteinExistence type="inferred from homology"/>